<sequence>MAEVPSVSIDPEADAAYLTLVEAPVARSVDHGSFVVDQDADGRVVGVEFLTLRHGLHTEEVLDAIASAGPGTRKTENLLAKRVLPVIETFLSAGKKAFRSSSAMAPLDDVRFLTVGEVATIMRVSKMTIYRMVHAGIIPAIRVGRSYRIPERAVHAYLTETLEHQDHKGEGL</sequence>
<protein>
    <submittedName>
        <fullName evidence="2">Excisionase family DNA binding protein</fullName>
    </submittedName>
</protein>
<dbReference type="Pfam" id="PF12728">
    <property type="entry name" value="HTH_17"/>
    <property type="match status" value="1"/>
</dbReference>
<dbReference type="Pfam" id="PF10049">
    <property type="entry name" value="DUF2283"/>
    <property type="match status" value="1"/>
</dbReference>
<accession>A0A853BMN1</accession>
<reference evidence="2 3" key="1">
    <citation type="submission" date="2020-07" db="EMBL/GenBank/DDBJ databases">
        <title>Sequencing the genomes of 1000 actinobacteria strains.</title>
        <authorList>
            <person name="Klenk H.-P."/>
        </authorList>
    </citation>
    <scope>NUCLEOTIDE SEQUENCE [LARGE SCALE GENOMIC DNA]</scope>
    <source>
        <strain evidence="2 3">DSM 45927</strain>
    </source>
</reference>
<comment type="caution">
    <text evidence="2">The sequence shown here is derived from an EMBL/GenBank/DDBJ whole genome shotgun (WGS) entry which is preliminary data.</text>
</comment>
<dbReference type="SUPFAM" id="SSF46955">
    <property type="entry name" value="Putative DNA-binding domain"/>
    <property type="match status" value="1"/>
</dbReference>
<keyword evidence="3" id="KW-1185">Reference proteome</keyword>
<dbReference type="AlphaFoldDB" id="A0A853BMN1"/>
<dbReference type="InterPro" id="IPR009061">
    <property type="entry name" value="DNA-bd_dom_put_sf"/>
</dbReference>
<dbReference type="EMBL" id="JACCFO010000001">
    <property type="protein sequence ID" value="NYI95927.1"/>
    <property type="molecule type" value="Genomic_DNA"/>
</dbReference>
<feature type="domain" description="Helix-turn-helix" evidence="1">
    <location>
        <begin position="112"/>
        <end position="160"/>
    </location>
</feature>
<gene>
    <name evidence="2" type="ORF">HNR12_002204</name>
</gene>
<dbReference type="GO" id="GO:0003677">
    <property type="term" value="F:DNA binding"/>
    <property type="evidence" value="ECO:0007669"/>
    <property type="project" value="InterPro"/>
</dbReference>
<proteinExistence type="predicted"/>
<organism evidence="2 3">
    <name type="scientific">Streptomonospora nanhaiensis</name>
    <dbReference type="NCBI Taxonomy" id="1323731"/>
    <lineage>
        <taxon>Bacteria</taxon>
        <taxon>Bacillati</taxon>
        <taxon>Actinomycetota</taxon>
        <taxon>Actinomycetes</taxon>
        <taxon>Streptosporangiales</taxon>
        <taxon>Nocardiopsidaceae</taxon>
        <taxon>Streptomonospora</taxon>
    </lineage>
</organism>
<name>A0A853BMN1_9ACTN</name>
<dbReference type="Proteomes" id="UP000575985">
    <property type="component" value="Unassembled WGS sequence"/>
</dbReference>
<evidence type="ECO:0000313" key="2">
    <source>
        <dbReference type="EMBL" id="NYI95927.1"/>
    </source>
</evidence>
<dbReference type="NCBIfam" id="TIGR01764">
    <property type="entry name" value="excise"/>
    <property type="match status" value="1"/>
</dbReference>
<evidence type="ECO:0000259" key="1">
    <source>
        <dbReference type="Pfam" id="PF12728"/>
    </source>
</evidence>
<dbReference type="InterPro" id="IPR041657">
    <property type="entry name" value="HTH_17"/>
</dbReference>
<dbReference type="InterPro" id="IPR019270">
    <property type="entry name" value="DUF2283"/>
</dbReference>
<evidence type="ECO:0000313" key="3">
    <source>
        <dbReference type="Proteomes" id="UP000575985"/>
    </source>
</evidence>
<dbReference type="InterPro" id="IPR010093">
    <property type="entry name" value="SinI_DNA-bd"/>
</dbReference>